<dbReference type="InterPro" id="IPR001650">
    <property type="entry name" value="Helicase_C-like"/>
</dbReference>
<dbReference type="Pfam" id="PF00271">
    <property type="entry name" value="Helicase_C"/>
    <property type="match status" value="1"/>
</dbReference>
<keyword evidence="2 8" id="KW-0547">Nucleotide-binding</keyword>
<dbReference type="InterPro" id="IPR012677">
    <property type="entry name" value="Nucleotide-bd_a/b_plait_sf"/>
</dbReference>
<dbReference type="Pfam" id="PF03880">
    <property type="entry name" value="DbpA"/>
    <property type="match status" value="2"/>
</dbReference>
<dbReference type="CDD" id="cd00268">
    <property type="entry name" value="DEADc"/>
    <property type="match status" value="1"/>
</dbReference>
<dbReference type="SMART" id="SM00490">
    <property type="entry name" value="HELICc"/>
    <property type="match status" value="1"/>
</dbReference>
<feature type="domain" description="Helicase C-terminal" evidence="12">
    <location>
        <begin position="233"/>
        <end position="380"/>
    </location>
</feature>
<dbReference type="SUPFAM" id="SSF52540">
    <property type="entry name" value="P-loop containing nucleoside triphosphate hydrolases"/>
    <property type="match status" value="1"/>
</dbReference>
<dbReference type="PANTHER" id="PTHR47963:SF8">
    <property type="entry name" value="ATP-DEPENDENT RNA HELICASE DEAD"/>
    <property type="match status" value="1"/>
</dbReference>
<reference evidence="15" key="1">
    <citation type="journal article" date="2019" name="Int. J. Syst. Evol. Microbiol.">
        <title>The Global Catalogue of Microorganisms (GCM) 10K type strain sequencing project: providing services to taxonomists for standard genome sequencing and annotation.</title>
        <authorList>
            <consortium name="The Broad Institute Genomics Platform"/>
            <consortium name="The Broad Institute Genome Sequencing Center for Infectious Disease"/>
            <person name="Wu L."/>
            <person name="Ma J."/>
        </authorList>
    </citation>
    <scope>NUCLEOTIDE SEQUENCE [LARGE SCALE GENOMIC DNA]</scope>
    <source>
        <strain evidence="15">JCM 17066</strain>
    </source>
</reference>
<gene>
    <name evidence="8" type="primary">deaD</name>
    <name evidence="8" type="synonym">csdA</name>
    <name evidence="14" type="ORF">ACFPM8_10690</name>
</gene>
<dbReference type="PROSITE" id="PS00039">
    <property type="entry name" value="DEAD_ATP_HELICASE"/>
    <property type="match status" value="1"/>
</dbReference>
<dbReference type="CDD" id="cd18787">
    <property type="entry name" value="SF2_C_DEAD"/>
    <property type="match status" value="1"/>
</dbReference>
<evidence type="ECO:0000259" key="12">
    <source>
        <dbReference type="PROSITE" id="PS51194"/>
    </source>
</evidence>
<sequence>MSETPIPLFADLNLSEPLLRVLKEVGYESPSPIQAATIPILLGNRDVLGQAQTGTGKTAAFALPILSRIDLRQSAPQALVLAPTRELAIQVAEAFQRYATYIPGFHVLPIYGGQGYGPQLSALRRGVHVVVGTPGRVIDHLDKGTLDLSQLKTLVLDEADEMLRMGFIDDVENILKKTPDTRQTALFSATMPSAIRRIAQTYLRNPAEVTVAAKTGTADNIRQRYWLVSGMHKLDALTRILEAETFDGMIIFSRTKLGTEELASKLQARGFSAAAINGDIVQQQRERTIQQLKDGKIDILVATDVAARGLDVERISHVINYDVPHDPESYTHRIGRTGRAGRSGEAILFITPREKNLLKAIERATRQPVSALELPSIQTVNDVRIAKFKDQIREALSSDGLEIFQSLIEDYERENNVPAIEIAAALAKLARGDVPLLLDKNKREPQSSTFATTSWSDERPARAARFERPERGERLVAPRRERSERGAEVGMQNFRIEVGHAHGVKPGNIVGAIANEAGLDSKYIGRIEIHDDHSTLDLPDDMPPELLDHLKTVWVAGQQLRISRAGAHADKVEHRVEHKFERKDRPEHREQTQAERPALPKKERGDRKTDVGMETFRIEVGHEHGVKASNIVGAIANEASLDAKYIGRIEIFDDHSTLDLPQGMPKELLEHLKTVWVAGQQLRISHAGEPAAVADKFGGKDKPFVPGKTGGDRRVSEKKFGDKPPFKSKSDFAKRTVDAGKPKPKPHRKGPKPG</sequence>
<dbReference type="Proteomes" id="UP001596045">
    <property type="component" value="Unassembled WGS sequence"/>
</dbReference>
<feature type="domain" description="DEAD-box RNA helicase Q" evidence="13">
    <location>
        <begin position="7"/>
        <end position="35"/>
    </location>
</feature>
<keyword evidence="3 8" id="KW-0378">Hydrolase</keyword>
<feature type="compositionally biased region" description="Basic and acidic residues" evidence="10">
    <location>
        <begin position="710"/>
        <end position="741"/>
    </location>
</feature>
<feature type="compositionally biased region" description="Basic residues" evidence="10">
    <location>
        <begin position="742"/>
        <end position="754"/>
    </location>
</feature>
<dbReference type="InterPro" id="IPR000629">
    <property type="entry name" value="RNA-helicase_DEAD-box_CS"/>
</dbReference>
<dbReference type="PANTHER" id="PTHR47963">
    <property type="entry name" value="DEAD-BOX ATP-DEPENDENT RNA HELICASE 47, MITOCHONDRIAL"/>
    <property type="match status" value="1"/>
</dbReference>
<dbReference type="InterPro" id="IPR027417">
    <property type="entry name" value="P-loop_NTPase"/>
</dbReference>
<organism evidence="14 15">
    <name type="scientific">Paraherbaspirillum soli</name>
    <dbReference type="NCBI Taxonomy" id="631222"/>
    <lineage>
        <taxon>Bacteria</taxon>
        <taxon>Pseudomonadati</taxon>
        <taxon>Pseudomonadota</taxon>
        <taxon>Betaproteobacteria</taxon>
        <taxon>Burkholderiales</taxon>
        <taxon>Oxalobacteraceae</taxon>
        <taxon>Paraherbaspirillum</taxon>
    </lineage>
</organism>
<dbReference type="Gene3D" id="3.40.50.300">
    <property type="entry name" value="P-loop containing nucleotide triphosphate hydrolases"/>
    <property type="match status" value="2"/>
</dbReference>
<dbReference type="InterPro" id="IPR014001">
    <property type="entry name" value="Helicase_ATP-bd"/>
</dbReference>
<evidence type="ECO:0000313" key="15">
    <source>
        <dbReference type="Proteomes" id="UP001596045"/>
    </source>
</evidence>
<keyword evidence="5 8" id="KW-0067">ATP-binding</keyword>
<dbReference type="InterPro" id="IPR050547">
    <property type="entry name" value="DEAD_box_RNA_helicases"/>
</dbReference>
<evidence type="ECO:0000256" key="1">
    <source>
        <dbReference type="ARBA" id="ARBA00022490"/>
    </source>
</evidence>
<evidence type="ECO:0000256" key="9">
    <source>
        <dbReference type="PROSITE-ProRule" id="PRU00552"/>
    </source>
</evidence>
<protein>
    <recommendedName>
        <fullName evidence="8">ATP-dependent RNA helicase DeaD</fullName>
        <ecNumber evidence="8">3.6.4.13</ecNumber>
    </recommendedName>
    <alternativeName>
        <fullName evidence="8">Cold-shock DEAD box protein A</fullName>
    </alternativeName>
</protein>
<feature type="compositionally biased region" description="Basic and acidic residues" evidence="10">
    <location>
        <begin position="456"/>
        <end position="486"/>
    </location>
</feature>
<feature type="region of interest" description="Disordered" evidence="10">
    <location>
        <begin position="442"/>
        <end position="486"/>
    </location>
</feature>
<evidence type="ECO:0000256" key="7">
    <source>
        <dbReference type="ARBA" id="ARBA00023016"/>
    </source>
</evidence>
<keyword evidence="4 8" id="KW-0347">Helicase</keyword>
<evidence type="ECO:0000256" key="6">
    <source>
        <dbReference type="ARBA" id="ARBA00022884"/>
    </source>
</evidence>
<dbReference type="CDD" id="cd12499">
    <property type="entry name" value="RRM_EcCsdA_like"/>
    <property type="match status" value="2"/>
</dbReference>
<feature type="region of interest" description="Disordered" evidence="10">
    <location>
        <begin position="565"/>
        <end position="610"/>
    </location>
</feature>
<dbReference type="Gene3D" id="3.30.70.330">
    <property type="match status" value="2"/>
</dbReference>
<dbReference type="EC" id="3.6.4.13" evidence="8"/>
<keyword evidence="1 8" id="KW-0963">Cytoplasm</keyword>
<dbReference type="EMBL" id="JBHSMT010000014">
    <property type="protein sequence ID" value="MFC5474425.1"/>
    <property type="molecule type" value="Genomic_DNA"/>
</dbReference>
<evidence type="ECO:0000256" key="8">
    <source>
        <dbReference type="HAMAP-Rule" id="MF_00964"/>
    </source>
</evidence>
<dbReference type="PROSITE" id="PS51195">
    <property type="entry name" value="Q_MOTIF"/>
    <property type="match status" value="1"/>
</dbReference>
<evidence type="ECO:0000259" key="13">
    <source>
        <dbReference type="PROSITE" id="PS51195"/>
    </source>
</evidence>
<dbReference type="SMART" id="SM00487">
    <property type="entry name" value="DEXDc"/>
    <property type="match status" value="1"/>
</dbReference>
<evidence type="ECO:0000256" key="10">
    <source>
        <dbReference type="SAM" id="MobiDB-lite"/>
    </source>
</evidence>
<dbReference type="HAMAP" id="MF_00964">
    <property type="entry name" value="DEAD_helicase_DeaD"/>
    <property type="match status" value="1"/>
</dbReference>
<evidence type="ECO:0000256" key="5">
    <source>
        <dbReference type="ARBA" id="ARBA00022840"/>
    </source>
</evidence>
<accession>A0ABW0M8M9</accession>
<feature type="short sequence motif" description="Q motif" evidence="9">
    <location>
        <begin position="7"/>
        <end position="35"/>
    </location>
</feature>
<dbReference type="InterPro" id="IPR044742">
    <property type="entry name" value="DEAD/DEAH_RhlB"/>
</dbReference>
<dbReference type="PROSITE" id="PS51194">
    <property type="entry name" value="HELICASE_CTER"/>
    <property type="match status" value="1"/>
</dbReference>
<comment type="similarity">
    <text evidence="8">Belongs to the DEAD box helicase family. DeaD/CsdA subfamily.</text>
</comment>
<evidence type="ECO:0000256" key="4">
    <source>
        <dbReference type="ARBA" id="ARBA00022806"/>
    </source>
</evidence>
<comment type="function">
    <text evidence="8">DEAD-box RNA helicase involved in various cellular processes at low temperature, including ribosome biogenesis, mRNA degradation and translation initiation.</text>
</comment>
<dbReference type="Pfam" id="PF00270">
    <property type="entry name" value="DEAD"/>
    <property type="match status" value="1"/>
</dbReference>
<dbReference type="InterPro" id="IPR005580">
    <property type="entry name" value="DbpA/CsdA_RNA-bd_dom"/>
</dbReference>
<feature type="compositionally biased region" description="Polar residues" evidence="10">
    <location>
        <begin position="446"/>
        <end position="455"/>
    </location>
</feature>
<evidence type="ECO:0000313" key="14">
    <source>
        <dbReference type="EMBL" id="MFC5474425.1"/>
    </source>
</evidence>
<dbReference type="InterPro" id="IPR028618">
    <property type="entry name" value="DEAD_helicase_DeaD"/>
</dbReference>
<feature type="region of interest" description="Disordered" evidence="10">
    <location>
        <begin position="693"/>
        <end position="754"/>
    </location>
</feature>
<evidence type="ECO:0000256" key="3">
    <source>
        <dbReference type="ARBA" id="ARBA00022801"/>
    </source>
</evidence>
<dbReference type="RefSeq" id="WP_378997535.1">
    <property type="nucleotide sequence ID" value="NZ_JBHSMT010000014.1"/>
</dbReference>
<feature type="domain" description="Helicase ATP-binding" evidence="11">
    <location>
        <begin position="38"/>
        <end position="209"/>
    </location>
</feature>
<evidence type="ECO:0000259" key="11">
    <source>
        <dbReference type="PROSITE" id="PS51192"/>
    </source>
</evidence>
<dbReference type="InterPro" id="IPR011545">
    <property type="entry name" value="DEAD/DEAH_box_helicase_dom"/>
</dbReference>
<comment type="catalytic activity">
    <reaction evidence="8">
        <text>ATP + H2O = ADP + phosphate + H(+)</text>
        <dbReference type="Rhea" id="RHEA:13065"/>
        <dbReference type="ChEBI" id="CHEBI:15377"/>
        <dbReference type="ChEBI" id="CHEBI:15378"/>
        <dbReference type="ChEBI" id="CHEBI:30616"/>
        <dbReference type="ChEBI" id="CHEBI:43474"/>
        <dbReference type="ChEBI" id="CHEBI:456216"/>
        <dbReference type="EC" id="3.6.4.13"/>
    </reaction>
</comment>
<dbReference type="InterPro" id="IPR034415">
    <property type="entry name" value="CsdA_RRM"/>
</dbReference>
<comment type="subcellular location">
    <subcellularLocation>
        <location evidence="8">Cytoplasm</location>
    </subcellularLocation>
</comment>
<name>A0ABW0M8M9_9BURK</name>
<dbReference type="InterPro" id="IPR057325">
    <property type="entry name" value="DeaD_dimer"/>
</dbReference>
<comment type="caution">
    <text evidence="14">The sequence shown here is derived from an EMBL/GenBank/DDBJ whole genome shotgun (WGS) entry which is preliminary data.</text>
</comment>
<dbReference type="InterPro" id="IPR014014">
    <property type="entry name" value="RNA_helicase_DEAD_Q_motif"/>
</dbReference>
<dbReference type="Pfam" id="PF25399">
    <property type="entry name" value="DeaD_dimer"/>
    <property type="match status" value="1"/>
</dbReference>
<dbReference type="PROSITE" id="PS51192">
    <property type="entry name" value="HELICASE_ATP_BIND_1"/>
    <property type="match status" value="1"/>
</dbReference>
<keyword evidence="6 8" id="KW-0694">RNA-binding</keyword>
<dbReference type="GO" id="GO:0004386">
    <property type="term" value="F:helicase activity"/>
    <property type="evidence" value="ECO:0007669"/>
    <property type="project" value="UniProtKB-KW"/>
</dbReference>
<keyword evidence="15" id="KW-1185">Reference proteome</keyword>
<feature type="compositionally biased region" description="Basic and acidic residues" evidence="10">
    <location>
        <begin position="567"/>
        <end position="610"/>
    </location>
</feature>
<evidence type="ECO:0000256" key="2">
    <source>
        <dbReference type="ARBA" id="ARBA00022741"/>
    </source>
</evidence>
<keyword evidence="7 8" id="KW-0346">Stress response</keyword>
<proteinExistence type="inferred from homology"/>